<dbReference type="SMART" id="SM00225">
    <property type="entry name" value="BTB"/>
    <property type="match status" value="1"/>
</dbReference>
<sequence length="240" mass="26607">MSDNGWTKTWPTPAESADLGWEESPSSLSGLEAWAATLIKSLQESCKEGASSDLTVRYHGSEHKFHKVIVCGQSGFFAKALKNFKEAQTNTVELNEGSAEVLDALFSYITTSNYQYQDKGEPGPWALTNRENSIHAELMFHSEVYAAADFYDISPLKPLAASKFDKVRSDKIPLAVLKHVYESTPDGDRGLRDVVLRIELSSFRERHGMGDDSVDYVVDVPDLARDLLRGLGTAFAFIHV</sequence>
<dbReference type="AlphaFoldDB" id="A0A517LP26"/>
<dbReference type="PANTHER" id="PTHR47843:SF5">
    <property type="entry name" value="BTB_POZ DOMAIN PROTEIN"/>
    <property type="match status" value="1"/>
</dbReference>
<evidence type="ECO:0000313" key="3">
    <source>
        <dbReference type="EMBL" id="QDS77390.1"/>
    </source>
</evidence>
<feature type="region of interest" description="Disordered" evidence="1">
    <location>
        <begin position="1"/>
        <end position="22"/>
    </location>
</feature>
<dbReference type="Gene3D" id="3.30.710.10">
    <property type="entry name" value="Potassium Channel Kv1.1, Chain A"/>
    <property type="match status" value="1"/>
</dbReference>
<dbReference type="InterPro" id="IPR011333">
    <property type="entry name" value="SKP1/BTB/POZ_sf"/>
</dbReference>
<dbReference type="SUPFAM" id="SSF54695">
    <property type="entry name" value="POZ domain"/>
    <property type="match status" value="1"/>
</dbReference>
<keyword evidence="4" id="KW-1185">Reference proteome</keyword>
<proteinExistence type="predicted"/>
<organism evidence="3 4">
    <name type="scientific">Venturia effusa</name>
    <dbReference type="NCBI Taxonomy" id="50376"/>
    <lineage>
        <taxon>Eukaryota</taxon>
        <taxon>Fungi</taxon>
        <taxon>Dikarya</taxon>
        <taxon>Ascomycota</taxon>
        <taxon>Pezizomycotina</taxon>
        <taxon>Dothideomycetes</taxon>
        <taxon>Pleosporomycetidae</taxon>
        <taxon>Venturiales</taxon>
        <taxon>Venturiaceae</taxon>
        <taxon>Venturia</taxon>
    </lineage>
</organism>
<dbReference type="OrthoDB" id="6359816at2759"/>
<evidence type="ECO:0000259" key="2">
    <source>
        <dbReference type="PROSITE" id="PS50097"/>
    </source>
</evidence>
<evidence type="ECO:0000256" key="1">
    <source>
        <dbReference type="SAM" id="MobiDB-lite"/>
    </source>
</evidence>
<dbReference type="CDD" id="cd18186">
    <property type="entry name" value="BTB_POZ_ZBTB_KLHL-like"/>
    <property type="match status" value="1"/>
</dbReference>
<dbReference type="EMBL" id="CP042201">
    <property type="protein sequence ID" value="QDS77390.1"/>
    <property type="molecule type" value="Genomic_DNA"/>
</dbReference>
<gene>
    <name evidence="3" type="ORF">FKW77_006061</name>
</gene>
<feature type="domain" description="BTB" evidence="2">
    <location>
        <begin position="52"/>
        <end position="118"/>
    </location>
</feature>
<reference evidence="3 4" key="1">
    <citation type="submission" date="2019-07" db="EMBL/GenBank/DDBJ databases">
        <title>Finished genome of Venturia effusa.</title>
        <authorList>
            <person name="Young C.A."/>
            <person name="Cox M.P."/>
            <person name="Ganley A.R.D."/>
            <person name="David W.J."/>
        </authorList>
    </citation>
    <scope>NUCLEOTIDE SEQUENCE [LARGE SCALE GENOMIC DNA]</scope>
    <source>
        <strain evidence="4">albino</strain>
    </source>
</reference>
<dbReference type="PANTHER" id="PTHR47843">
    <property type="entry name" value="BTB DOMAIN-CONTAINING PROTEIN-RELATED"/>
    <property type="match status" value="1"/>
</dbReference>
<dbReference type="STRING" id="50376.A0A517LP26"/>
<feature type="compositionally biased region" description="Polar residues" evidence="1">
    <location>
        <begin position="1"/>
        <end position="10"/>
    </location>
</feature>
<protein>
    <recommendedName>
        <fullName evidence="2">BTB domain-containing protein</fullName>
    </recommendedName>
</protein>
<dbReference type="Proteomes" id="UP000316270">
    <property type="component" value="Chromosome 17"/>
</dbReference>
<name>A0A517LP26_9PEZI</name>
<evidence type="ECO:0000313" key="4">
    <source>
        <dbReference type="Proteomes" id="UP000316270"/>
    </source>
</evidence>
<dbReference type="PROSITE" id="PS50097">
    <property type="entry name" value="BTB"/>
    <property type="match status" value="1"/>
</dbReference>
<dbReference type="Pfam" id="PF00651">
    <property type="entry name" value="BTB"/>
    <property type="match status" value="1"/>
</dbReference>
<dbReference type="InterPro" id="IPR000210">
    <property type="entry name" value="BTB/POZ_dom"/>
</dbReference>
<accession>A0A517LP26</accession>